<sequence>MVLPCPTFQTVLIVASVTRRRETTSGRGLVRPIQVRADTTTCSFARRRRPAATPARRSPPGGGATGSPESRAPKPRDTRPRRAQVAAGDHDRRRGGLDVRPPAAVAAVAASPSSSLSPPPTARPDVVALTPAMAAGRSSPLHEAQAEPVGRRPGPVPPTPPAGRGAWR</sequence>
<feature type="non-terminal residue" evidence="2">
    <location>
        <position position="168"/>
    </location>
</feature>
<feature type="compositionally biased region" description="Basic and acidic residues" evidence="1">
    <location>
        <begin position="88"/>
        <end position="97"/>
    </location>
</feature>
<gene>
    <name evidence="2" type="ORF">THAOC_24048</name>
</gene>
<dbReference type="Proteomes" id="UP000266841">
    <property type="component" value="Unassembled WGS sequence"/>
</dbReference>
<reference evidence="2 3" key="1">
    <citation type="journal article" date="2012" name="Genome Biol.">
        <title>Genome and low-iron response of an oceanic diatom adapted to chronic iron limitation.</title>
        <authorList>
            <person name="Lommer M."/>
            <person name="Specht M."/>
            <person name="Roy A.S."/>
            <person name="Kraemer L."/>
            <person name="Andreson R."/>
            <person name="Gutowska M.A."/>
            <person name="Wolf J."/>
            <person name="Bergner S.V."/>
            <person name="Schilhabel M.B."/>
            <person name="Klostermeier U.C."/>
            <person name="Beiko R.G."/>
            <person name="Rosenstiel P."/>
            <person name="Hippler M."/>
            <person name="Laroche J."/>
        </authorList>
    </citation>
    <scope>NUCLEOTIDE SEQUENCE [LARGE SCALE GENOMIC DNA]</scope>
    <source>
        <strain evidence="2 3">CCMP1005</strain>
    </source>
</reference>
<dbReference type="AlphaFoldDB" id="K0RUN4"/>
<feature type="compositionally biased region" description="Basic and acidic residues" evidence="1">
    <location>
        <begin position="71"/>
        <end position="80"/>
    </location>
</feature>
<organism evidence="2 3">
    <name type="scientific">Thalassiosira oceanica</name>
    <name type="common">Marine diatom</name>
    <dbReference type="NCBI Taxonomy" id="159749"/>
    <lineage>
        <taxon>Eukaryota</taxon>
        <taxon>Sar</taxon>
        <taxon>Stramenopiles</taxon>
        <taxon>Ochrophyta</taxon>
        <taxon>Bacillariophyta</taxon>
        <taxon>Coscinodiscophyceae</taxon>
        <taxon>Thalassiosirophycidae</taxon>
        <taxon>Thalassiosirales</taxon>
        <taxon>Thalassiosiraceae</taxon>
        <taxon>Thalassiosira</taxon>
    </lineage>
</organism>
<name>K0RUN4_THAOC</name>
<accession>K0RUN4</accession>
<feature type="region of interest" description="Disordered" evidence="1">
    <location>
        <begin position="40"/>
        <end position="168"/>
    </location>
</feature>
<evidence type="ECO:0000256" key="1">
    <source>
        <dbReference type="SAM" id="MobiDB-lite"/>
    </source>
</evidence>
<feature type="compositionally biased region" description="Low complexity" evidence="1">
    <location>
        <begin position="99"/>
        <end position="116"/>
    </location>
</feature>
<evidence type="ECO:0000313" key="2">
    <source>
        <dbReference type="EMBL" id="EJK56124.1"/>
    </source>
</evidence>
<keyword evidence="3" id="KW-1185">Reference proteome</keyword>
<comment type="caution">
    <text evidence="2">The sequence shown here is derived from an EMBL/GenBank/DDBJ whole genome shotgun (WGS) entry which is preliminary data.</text>
</comment>
<dbReference type="EMBL" id="AGNL01032362">
    <property type="protein sequence ID" value="EJK56124.1"/>
    <property type="molecule type" value="Genomic_DNA"/>
</dbReference>
<proteinExistence type="predicted"/>
<protein>
    <submittedName>
        <fullName evidence="2">Uncharacterized protein</fullName>
    </submittedName>
</protein>
<evidence type="ECO:0000313" key="3">
    <source>
        <dbReference type="Proteomes" id="UP000266841"/>
    </source>
</evidence>